<evidence type="ECO:0000313" key="1">
    <source>
        <dbReference type="EMBL" id="KAL3565680.1"/>
    </source>
</evidence>
<dbReference type="Proteomes" id="UP000309997">
    <property type="component" value="Unassembled WGS sequence"/>
</dbReference>
<evidence type="ECO:0000313" key="2">
    <source>
        <dbReference type="Proteomes" id="UP000309997"/>
    </source>
</evidence>
<reference evidence="1 2" key="1">
    <citation type="journal article" date="2024" name="Plant Biotechnol. J.">
        <title>Genome and CRISPR/Cas9 system of a widespread forest tree (Populus alba) in the world.</title>
        <authorList>
            <person name="Liu Y.J."/>
            <person name="Jiang P.F."/>
            <person name="Han X.M."/>
            <person name="Li X.Y."/>
            <person name="Wang H.M."/>
            <person name="Wang Y.J."/>
            <person name="Wang X.X."/>
            <person name="Zeng Q.Y."/>
        </authorList>
    </citation>
    <scope>NUCLEOTIDE SEQUENCE [LARGE SCALE GENOMIC DNA]</scope>
    <source>
        <strain evidence="2">cv. PAL-ZL1</strain>
    </source>
</reference>
<protein>
    <submittedName>
        <fullName evidence="1">Uncharacterized protein</fullName>
    </submittedName>
</protein>
<gene>
    <name evidence="1" type="ORF">D5086_033726</name>
</gene>
<proteinExistence type="predicted"/>
<comment type="caution">
    <text evidence="1">The sequence shown here is derived from an EMBL/GenBank/DDBJ whole genome shotgun (WGS) entry which is preliminary data.</text>
</comment>
<organism evidence="1 2">
    <name type="scientific">Populus alba</name>
    <name type="common">White poplar</name>
    <dbReference type="NCBI Taxonomy" id="43335"/>
    <lineage>
        <taxon>Eukaryota</taxon>
        <taxon>Viridiplantae</taxon>
        <taxon>Streptophyta</taxon>
        <taxon>Embryophyta</taxon>
        <taxon>Tracheophyta</taxon>
        <taxon>Spermatophyta</taxon>
        <taxon>Magnoliopsida</taxon>
        <taxon>eudicotyledons</taxon>
        <taxon>Gunneridae</taxon>
        <taxon>Pentapetalae</taxon>
        <taxon>rosids</taxon>
        <taxon>fabids</taxon>
        <taxon>Malpighiales</taxon>
        <taxon>Salicaceae</taxon>
        <taxon>Saliceae</taxon>
        <taxon>Populus</taxon>
    </lineage>
</organism>
<keyword evidence="2" id="KW-1185">Reference proteome</keyword>
<sequence>MGSVMRSCIQSILKLLNCVIGMVGIAMMLYAVWLIRVWQREIGDFPFFDDDDDDFSPWFIYTFLGLGVTVSMITCLGHIAAETANGCCLYLYMLFVFLLLVLEAGVTADVFLNRDWEEDFPKDPSGSFDQFKGFIGSSFELCKWIGLSIVSVQGLSFLVAMILKAVGPHPCYDSDDDYASDRVPLLKDVVHPPPYVVNPVTGSRNDGWSIRINEKVEMLNYSGIHVAVNQELLISTTTIMHHAPHPHTFCPSNLVHLLFLLGWLLVCIANEKIISANFV</sequence>
<dbReference type="EMBL" id="RCHU02000019">
    <property type="protein sequence ID" value="KAL3565680.1"/>
    <property type="molecule type" value="Genomic_DNA"/>
</dbReference>
<accession>A0ACC4AHR0</accession>
<name>A0ACC4AHR0_POPAL</name>